<reference evidence="1" key="1">
    <citation type="journal article" date="2014" name="Front. Microbiol.">
        <title>High frequency of phylogenetically diverse reductive dehalogenase-homologous genes in deep subseafloor sedimentary metagenomes.</title>
        <authorList>
            <person name="Kawai M."/>
            <person name="Futagami T."/>
            <person name="Toyoda A."/>
            <person name="Takaki Y."/>
            <person name="Nishi S."/>
            <person name="Hori S."/>
            <person name="Arai W."/>
            <person name="Tsubouchi T."/>
            <person name="Morono Y."/>
            <person name="Uchiyama I."/>
            <person name="Ito T."/>
            <person name="Fujiyama A."/>
            <person name="Inagaki F."/>
            <person name="Takami H."/>
        </authorList>
    </citation>
    <scope>NUCLEOTIDE SEQUENCE</scope>
    <source>
        <strain evidence="1">Expedition CK06-06</strain>
    </source>
</reference>
<organism evidence="1">
    <name type="scientific">marine sediment metagenome</name>
    <dbReference type="NCBI Taxonomy" id="412755"/>
    <lineage>
        <taxon>unclassified sequences</taxon>
        <taxon>metagenomes</taxon>
        <taxon>ecological metagenomes</taxon>
    </lineage>
</organism>
<proteinExistence type="predicted"/>
<dbReference type="EMBL" id="BARV01001009">
    <property type="protein sequence ID" value="GAH91036.1"/>
    <property type="molecule type" value="Genomic_DNA"/>
</dbReference>
<protein>
    <recommendedName>
        <fullName evidence="2">DUF5723 domain-containing protein</fullName>
    </recommendedName>
</protein>
<accession>X1J8M6</accession>
<comment type="caution">
    <text evidence="1">The sequence shown here is derived from an EMBL/GenBank/DDBJ whole genome shotgun (WGS) entry which is preliminary data.</text>
</comment>
<name>X1J8M6_9ZZZZ</name>
<sequence>MNRSFLLLIVTLLAVGLGGVSAVGQAAISVLDIEPGVRALGIGGAAVALAEGPETLFYNAAGLAELSGIGFTSSYTFHLGVAGYSALGLAARNWGVGLLMLNSGNIPGYDANGDPTDNLSYGNSAVLLGFGVDPRQLPFIPKLPIDFRAGGCFKYLSVTNGPTTGSGFALDLAYHMDFPDIRLGPIALGDLGLGVTATNVLGGLSYDDRTESFPMGLRVGVGARILGMVLLTTDIELAGGFHLGAEYRPIEPVAVRAGMLTEAGVTSLTFGLGYSIEGFIIDYAYVSHPFLRGSHRLSLTIDFSGLNIGALASTLRRLLP</sequence>
<evidence type="ECO:0000313" key="1">
    <source>
        <dbReference type="EMBL" id="GAH91036.1"/>
    </source>
</evidence>
<evidence type="ECO:0008006" key="2">
    <source>
        <dbReference type="Google" id="ProtNLM"/>
    </source>
</evidence>
<dbReference type="Gene3D" id="2.40.160.60">
    <property type="entry name" value="Outer membrane protein transport protein (OMPP1/FadL/TodX)"/>
    <property type="match status" value="1"/>
</dbReference>
<gene>
    <name evidence="1" type="ORF">S06H3_03188</name>
</gene>
<dbReference type="AlphaFoldDB" id="X1J8M6"/>